<dbReference type="PROSITE" id="PS51007">
    <property type="entry name" value="CYTC"/>
    <property type="match status" value="1"/>
</dbReference>
<evidence type="ECO:0000259" key="13">
    <source>
        <dbReference type="PROSITE" id="PS51007"/>
    </source>
</evidence>
<keyword evidence="3" id="KW-1003">Cell membrane</keyword>
<keyword evidence="8 12" id="KW-1133">Transmembrane helix</keyword>
<evidence type="ECO:0000256" key="6">
    <source>
        <dbReference type="ARBA" id="ARBA00022723"/>
    </source>
</evidence>
<evidence type="ECO:0000313" key="14">
    <source>
        <dbReference type="EMBL" id="CAL1239404.1"/>
    </source>
</evidence>
<keyword evidence="2" id="KW-0813">Transport</keyword>
<dbReference type="InterPro" id="IPR036909">
    <property type="entry name" value="Cyt_c-like_dom_sf"/>
</dbReference>
<dbReference type="PANTHER" id="PTHR40942">
    <property type="match status" value="1"/>
</dbReference>
<dbReference type="EMBL" id="OZ026884">
    <property type="protein sequence ID" value="CAL1239404.1"/>
    <property type="molecule type" value="Genomic_DNA"/>
</dbReference>
<keyword evidence="10 12" id="KW-0472">Membrane</keyword>
<keyword evidence="9 11" id="KW-0408">Iron</keyword>
<evidence type="ECO:0000256" key="9">
    <source>
        <dbReference type="ARBA" id="ARBA00023004"/>
    </source>
</evidence>
<name>A0ABP1C5G0_9GAMM</name>
<dbReference type="InterPro" id="IPR002323">
    <property type="entry name" value="Cyt_CIE"/>
</dbReference>
<feature type="transmembrane region" description="Helical" evidence="12">
    <location>
        <begin position="35"/>
        <end position="56"/>
    </location>
</feature>
<dbReference type="SUPFAM" id="SSF46626">
    <property type="entry name" value="Cytochrome c"/>
    <property type="match status" value="1"/>
</dbReference>
<dbReference type="Proteomes" id="UP001497493">
    <property type="component" value="Chromosome"/>
</dbReference>
<feature type="domain" description="Cytochrome c" evidence="13">
    <location>
        <begin position="109"/>
        <end position="189"/>
    </location>
</feature>
<dbReference type="Pfam" id="PF03626">
    <property type="entry name" value="COX4_pro"/>
    <property type="match status" value="1"/>
</dbReference>
<evidence type="ECO:0000256" key="11">
    <source>
        <dbReference type="PROSITE-ProRule" id="PRU00433"/>
    </source>
</evidence>
<keyword evidence="6 11" id="KW-0479">Metal-binding</keyword>
<keyword evidence="15" id="KW-1185">Reference proteome</keyword>
<dbReference type="PRINTS" id="PR00607">
    <property type="entry name" value="CYTCHROMECIE"/>
</dbReference>
<reference evidence="14 15" key="1">
    <citation type="submission" date="2024-04" db="EMBL/GenBank/DDBJ databases">
        <authorList>
            <person name="Cremers G."/>
        </authorList>
    </citation>
    <scope>NUCLEOTIDE SEQUENCE [LARGE SCALE GENOMIC DNA]</scope>
    <source>
        <strain evidence="14">MeCH1-AG</strain>
    </source>
</reference>
<evidence type="ECO:0000256" key="8">
    <source>
        <dbReference type="ARBA" id="ARBA00022989"/>
    </source>
</evidence>
<evidence type="ECO:0000256" key="4">
    <source>
        <dbReference type="ARBA" id="ARBA00022617"/>
    </source>
</evidence>
<evidence type="ECO:0000256" key="3">
    <source>
        <dbReference type="ARBA" id="ARBA00022475"/>
    </source>
</evidence>
<keyword evidence="7" id="KW-0249">Electron transport</keyword>
<dbReference type="Pfam" id="PF13442">
    <property type="entry name" value="Cytochrome_CBB3"/>
    <property type="match status" value="1"/>
</dbReference>
<dbReference type="Gene3D" id="1.10.760.10">
    <property type="entry name" value="Cytochrome c-like domain"/>
    <property type="match status" value="1"/>
</dbReference>
<evidence type="ECO:0000256" key="7">
    <source>
        <dbReference type="ARBA" id="ARBA00022982"/>
    </source>
</evidence>
<comment type="subcellular location">
    <subcellularLocation>
        <location evidence="1">Cell membrane</location>
        <topology evidence="1">Multi-pass membrane protein</topology>
    </subcellularLocation>
</comment>
<proteinExistence type="predicted"/>
<evidence type="ECO:0000256" key="12">
    <source>
        <dbReference type="SAM" id="Phobius"/>
    </source>
</evidence>
<sequence length="195" mass="21179">MDRKKLSRLLTVWWLLLALLGLNVGGTFLDLGAFNLALSLLIAGLQAVLIVAFFMYLRNAAPVIRLVAAAGFVWLFLMLGLVLSDYRTRPEDITLGRMLPESAWAAEAGTGETGARVYQAVCSACHGSGLLGAPRFGDRAAWQPHAEHGREVLVEHAVNGYKAMPPKGGHPELSADEVRQAVDYMLRHSGIDLTQ</sequence>
<keyword evidence="5 12" id="KW-0812">Transmembrane</keyword>
<feature type="transmembrane region" description="Helical" evidence="12">
    <location>
        <begin position="63"/>
        <end position="83"/>
    </location>
</feature>
<evidence type="ECO:0000256" key="1">
    <source>
        <dbReference type="ARBA" id="ARBA00004651"/>
    </source>
</evidence>
<dbReference type="PANTHER" id="PTHR40942:SF4">
    <property type="entry name" value="CYTOCHROME C5"/>
    <property type="match status" value="1"/>
</dbReference>
<protein>
    <submittedName>
        <fullName evidence="14">Caa(3)-type oxidase, subunit IV</fullName>
    </submittedName>
</protein>
<dbReference type="RefSeq" id="WP_348758963.1">
    <property type="nucleotide sequence ID" value="NZ_OZ026884.1"/>
</dbReference>
<keyword evidence="4 11" id="KW-0349">Heme</keyword>
<dbReference type="InterPro" id="IPR005171">
    <property type="entry name" value="Cyt_c_oxidase_su4_prok"/>
</dbReference>
<organism evidence="14 15">
    <name type="scientific">Candidatus Methylocalor cossyra</name>
    <dbReference type="NCBI Taxonomy" id="3108543"/>
    <lineage>
        <taxon>Bacteria</taxon>
        <taxon>Pseudomonadati</taxon>
        <taxon>Pseudomonadota</taxon>
        <taxon>Gammaproteobacteria</taxon>
        <taxon>Methylococcales</taxon>
        <taxon>Methylococcaceae</taxon>
        <taxon>Candidatus Methylocalor</taxon>
    </lineage>
</organism>
<gene>
    <name evidence="14" type="ORF">MECH1_V1_0628</name>
</gene>
<dbReference type="InterPro" id="IPR009056">
    <property type="entry name" value="Cyt_c-like_dom"/>
</dbReference>
<evidence type="ECO:0000256" key="5">
    <source>
        <dbReference type="ARBA" id="ARBA00022692"/>
    </source>
</evidence>
<accession>A0ABP1C5G0</accession>
<evidence type="ECO:0000256" key="2">
    <source>
        <dbReference type="ARBA" id="ARBA00022448"/>
    </source>
</evidence>
<evidence type="ECO:0000256" key="10">
    <source>
        <dbReference type="ARBA" id="ARBA00023136"/>
    </source>
</evidence>
<dbReference type="NCBIfam" id="TIGR02229">
    <property type="entry name" value="caa3_sub_IV"/>
    <property type="match status" value="1"/>
</dbReference>
<evidence type="ECO:0000313" key="15">
    <source>
        <dbReference type="Proteomes" id="UP001497493"/>
    </source>
</evidence>
<dbReference type="InterPro" id="IPR011743">
    <property type="entry name" value="Caa3_sub_IV"/>
</dbReference>